<evidence type="ECO:0000259" key="2">
    <source>
        <dbReference type="Pfam" id="PF05448"/>
    </source>
</evidence>
<gene>
    <name evidence="3" type="ORF">C1I99_30735</name>
</gene>
<organism evidence="3 4">
    <name type="scientific">Micromonospora deserti</name>
    <dbReference type="NCBI Taxonomy" id="2070366"/>
    <lineage>
        <taxon>Bacteria</taxon>
        <taxon>Bacillati</taxon>
        <taxon>Actinomycetota</taxon>
        <taxon>Actinomycetes</taxon>
        <taxon>Micromonosporales</taxon>
        <taxon>Micromonosporaceae</taxon>
        <taxon>Micromonospora</taxon>
    </lineage>
</organism>
<dbReference type="GO" id="GO:0005976">
    <property type="term" value="P:polysaccharide metabolic process"/>
    <property type="evidence" value="ECO:0007669"/>
    <property type="project" value="TreeGrafter"/>
</dbReference>
<dbReference type="InterPro" id="IPR008391">
    <property type="entry name" value="AXE1_dom"/>
</dbReference>
<evidence type="ECO:0000256" key="1">
    <source>
        <dbReference type="SAM" id="MobiDB-lite"/>
    </source>
</evidence>
<dbReference type="RefSeq" id="WP_111137663.1">
    <property type="nucleotide sequence ID" value="NZ_POUB01000439.1"/>
</dbReference>
<dbReference type="OrthoDB" id="9770528at2"/>
<accession>A0A2W2CE75</accession>
<proteinExistence type="predicted"/>
<protein>
    <recommendedName>
        <fullName evidence="2">Acetyl xylan esterase domain-containing protein</fullName>
    </recommendedName>
</protein>
<dbReference type="EMBL" id="POUB01000439">
    <property type="protein sequence ID" value="PZF83956.1"/>
    <property type="molecule type" value="Genomic_DNA"/>
</dbReference>
<reference evidence="3 4" key="1">
    <citation type="submission" date="2018-01" db="EMBL/GenBank/DDBJ databases">
        <title>Draft genome sequence of Salinispora sp. 13K206.</title>
        <authorList>
            <person name="Sahin N."/>
            <person name="Saygin H."/>
            <person name="Ay H."/>
        </authorList>
    </citation>
    <scope>NUCLEOTIDE SEQUENCE [LARGE SCALE GENOMIC DNA]</scope>
    <source>
        <strain evidence="3 4">13K206</strain>
    </source>
</reference>
<dbReference type="Gene3D" id="3.40.50.1820">
    <property type="entry name" value="alpha/beta hydrolase"/>
    <property type="match status" value="1"/>
</dbReference>
<sequence length="151" mass="16175">MFTDLPEEELRAYRSGVREPAAFDRFWADTLARARARARTRAYVDGVNFARRCRLPARFSVALMDEIVPPSTVFAAVNAYRGPTELSVWRYNGHEAGGADDAAAELRFLQARLAPGGTPGGAHPDRQEACPGQAGPVPVPPSGSAASPPPS</sequence>
<feature type="compositionally biased region" description="Pro residues" evidence="1">
    <location>
        <begin position="137"/>
        <end position="151"/>
    </location>
</feature>
<keyword evidence="4" id="KW-1185">Reference proteome</keyword>
<dbReference type="AlphaFoldDB" id="A0A2W2CE75"/>
<comment type="caution">
    <text evidence="3">The sequence shown here is derived from an EMBL/GenBank/DDBJ whole genome shotgun (WGS) entry which is preliminary data.</text>
</comment>
<dbReference type="PANTHER" id="PTHR40111">
    <property type="entry name" value="CEPHALOSPORIN-C DEACETYLASE"/>
    <property type="match status" value="1"/>
</dbReference>
<dbReference type="GO" id="GO:0052689">
    <property type="term" value="F:carboxylic ester hydrolase activity"/>
    <property type="evidence" value="ECO:0007669"/>
    <property type="project" value="TreeGrafter"/>
</dbReference>
<feature type="domain" description="Acetyl xylan esterase" evidence="2">
    <location>
        <begin position="39"/>
        <end position="110"/>
    </location>
</feature>
<dbReference type="InterPro" id="IPR029058">
    <property type="entry name" value="AB_hydrolase_fold"/>
</dbReference>
<dbReference type="Pfam" id="PF05448">
    <property type="entry name" value="AXE1"/>
    <property type="match status" value="1"/>
</dbReference>
<name>A0A2W2CE75_9ACTN</name>
<dbReference type="SUPFAM" id="SSF53474">
    <property type="entry name" value="alpha/beta-Hydrolases"/>
    <property type="match status" value="1"/>
</dbReference>
<dbReference type="PANTHER" id="PTHR40111:SF1">
    <property type="entry name" value="CEPHALOSPORIN-C DEACETYLASE"/>
    <property type="match status" value="1"/>
</dbReference>
<evidence type="ECO:0000313" key="3">
    <source>
        <dbReference type="EMBL" id="PZF83956.1"/>
    </source>
</evidence>
<dbReference type="Proteomes" id="UP000248749">
    <property type="component" value="Unassembled WGS sequence"/>
</dbReference>
<evidence type="ECO:0000313" key="4">
    <source>
        <dbReference type="Proteomes" id="UP000248749"/>
    </source>
</evidence>
<feature type="region of interest" description="Disordered" evidence="1">
    <location>
        <begin position="113"/>
        <end position="151"/>
    </location>
</feature>
<dbReference type="InterPro" id="IPR039069">
    <property type="entry name" value="CE7"/>
</dbReference>